<keyword evidence="2" id="KW-0808">Transferase</keyword>
<accession>A0ABN3PCM5</accession>
<dbReference type="Pfam" id="PF01154">
    <property type="entry name" value="HMG_CoA_synt_N"/>
    <property type="match status" value="1"/>
</dbReference>
<dbReference type="SUPFAM" id="SSF53901">
    <property type="entry name" value="Thiolase-like"/>
    <property type="match status" value="2"/>
</dbReference>
<organism evidence="5 6">
    <name type="scientific">Microbacterium binotii</name>
    <dbReference type="NCBI Taxonomy" id="462710"/>
    <lineage>
        <taxon>Bacteria</taxon>
        <taxon>Bacillati</taxon>
        <taxon>Actinomycetota</taxon>
        <taxon>Actinomycetes</taxon>
        <taxon>Micrococcales</taxon>
        <taxon>Microbacteriaceae</taxon>
        <taxon>Microbacterium</taxon>
    </lineage>
</organism>
<comment type="caution">
    <text evidence="5">The sequence shown here is derived from an EMBL/GenBank/DDBJ whole genome shotgun (WGS) entry which is preliminary data.</text>
</comment>
<dbReference type="PANTHER" id="PTHR43323">
    <property type="entry name" value="3-HYDROXY-3-METHYLGLUTARYL COENZYME A SYNTHASE"/>
    <property type="match status" value="1"/>
</dbReference>
<sequence>MTAPLIGIHDLAVATAGHVLELDDLAAATGVDPGKFHIGLGQDQMSVPGPDEDIVTMGATAARRIIDRHGVDGIRTVFFATESGVDQSKSAGVWVHDLLGLPSTSRVIELKQACYSATAALQAAAGLVAREPGSKVLVIASDIARYELDSAAEPTQGAGAVAMLVTADPALLSIEPATGLHTAHVDDFWRPNDSVTAVVDGKLSIDAYLDGFVGAWDDYRAHGGVDAAEIDVFTHHQPFTRMAAKAHRRLAEHLGTELAEDRYLRSTLYNRRIGNSYTASLYFGLAALLDGDDDLTGKRVGMFSYGSGSVSEFFAGVVQPGYREHTRADETAELLAARTRVDVPAYRALHAAAHLGSRQDVAVPAQSPWPYHFAGVRGRARQYTADQA</sequence>
<proteinExistence type="inferred from homology"/>
<dbReference type="RefSeq" id="WP_344228051.1">
    <property type="nucleotide sequence ID" value="NZ_BAAARI010000011.1"/>
</dbReference>
<feature type="domain" description="Hydroxymethylglutaryl-coenzyme A synthase C-terminal" evidence="4">
    <location>
        <begin position="256"/>
        <end position="328"/>
    </location>
</feature>
<dbReference type="PANTHER" id="PTHR43323:SF2">
    <property type="entry name" value="HYDROXYMETHYLGLUTARYL-COA SYNTHASE"/>
    <property type="match status" value="1"/>
</dbReference>
<evidence type="ECO:0000313" key="5">
    <source>
        <dbReference type="EMBL" id="GAA2575784.1"/>
    </source>
</evidence>
<feature type="domain" description="Hydroxymethylglutaryl-coenzyme A synthase N-terminal" evidence="3">
    <location>
        <begin position="6"/>
        <end position="168"/>
    </location>
</feature>
<dbReference type="InterPro" id="IPR016039">
    <property type="entry name" value="Thiolase-like"/>
</dbReference>
<dbReference type="Proteomes" id="UP001500274">
    <property type="component" value="Unassembled WGS sequence"/>
</dbReference>
<gene>
    <name evidence="5" type="ORF">GCM10009862_13810</name>
</gene>
<evidence type="ECO:0000259" key="3">
    <source>
        <dbReference type="Pfam" id="PF01154"/>
    </source>
</evidence>
<reference evidence="5 6" key="1">
    <citation type="journal article" date="2019" name="Int. J. Syst. Evol. Microbiol.">
        <title>The Global Catalogue of Microorganisms (GCM) 10K type strain sequencing project: providing services to taxonomists for standard genome sequencing and annotation.</title>
        <authorList>
            <consortium name="The Broad Institute Genomics Platform"/>
            <consortium name="The Broad Institute Genome Sequencing Center for Infectious Disease"/>
            <person name="Wu L."/>
            <person name="Ma J."/>
        </authorList>
    </citation>
    <scope>NUCLEOTIDE SEQUENCE [LARGE SCALE GENOMIC DNA]</scope>
    <source>
        <strain evidence="5 6">JCM 16365</strain>
    </source>
</reference>
<dbReference type="InterPro" id="IPR013746">
    <property type="entry name" value="HMG_CoA_synt_C_dom"/>
</dbReference>
<keyword evidence="6" id="KW-1185">Reference proteome</keyword>
<dbReference type="Pfam" id="PF08540">
    <property type="entry name" value="HMG_CoA_synt_C"/>
    <property type="match status" value="1"/>
</dbReference>
<dbReference type="EMBL" id="BAAARI010000011">
    <property type="protein sequence ID" value="GAA2575784.1"/>
    <property type="molecule type" value="Genomic_DNA"/>
</dbReference>
<dbReference type="CDD" id="cd00827">
    <property type="entry name" value="init_cond_enzymes"/>
    <property type="match status" value="1"/>
</dbReference>
<dbReference type="NCBIfam" id="TIGR01835">
    <property type="entry name" value="HMG-CoA-S_prok"/>
    <property type="match status" value="1"/>
</dbReference>
<name>A0ABN3PCM5_9MICO</name>
<dbReference type="InterPro" id="IPR013528">
    <property type="entry name" value="HMG_CoA_synth_N"/>
</dbReference>
<evidence type="ECO:0000256" key="2">
    <source>
        <dbReference type="ARBA" id="ARBA00022679"/>
    </source>
</evidence>
<evidence type="ECO:0000256" key="1">
    <source>
        <dbReference type="ARBA" id="ARBA00007061"/>
    </source>
</evidence>
<dbReference type="InterPro" id="IPR011554">
    <property type="entry name" value="HMG_CoA_synthase_prok"/>
</dbReference>
<evidence type="ECO:0000259" key="4">
    <source>
        <dbReference type="Pfam" id="PF08540"/>
    </source>
</evidence>
<comment type="similarity">
    <text evidence="1">Belongs to the thiolase-like superfamily. HMG-CoA synthase family.</text>
</comment>
<dbReference type="Gene3D" id="3.40.47.10">
    <property type="match status" value="2"/>
</dbReference>
<evidence type="ECO:0000313" key="6">
    <source>
        <dbReference type="Proteomes" id="UP001500274"/>
    </source>
</evidence>
<protein>
    <submittedName>
        <fullName evidence="5">Hydroxymethylglutaryl-CoA synthase</fullName>
    </submittedName>
</protein>